<name>A0ABR3VJ96_HUMIN</name>
<evidence type="ECO:0000259" key="8">
    <source>
        <dbReference type="Pfam" id="PF11600"/>
    </source>
</evidence>
<keyword evidence="6" id="KW-0539">Nucleus</keyword>
<keyword evidence="3" id="KW-0227">DNA damage</keyword>
<feature type="domain" description="Chromatin assembly factor 1 p150 subunit acidic region" evidence="8">
    <location>
        <begin position="106"/>
        <end position="241"/>
    </location>
</feature>
<keyword evidence="11" id="KW-1185">Reference proteome</keyword>
<sequence>MSTNIQDGVDLANRKRCHDDFVEEESCAPLSADHVDDGSMSDKENDARCTPAATANSPAKSSSVLSEPASSPAPPSTHSASVTPAKSSTMLKAASISDSTGEPPKKRKRATRAEMKAREAEREAEKRRKQEEREKKQREKEEAERAKAQEKAAKQAEKAKKEQEQKQRQEEKDRKKREKEEEEAKKARSQMKLTAMFGLTAAPKKEPAAPKSDTKSAETATTKELSLYEHTFKPFFVKEHVRMAKDACQFDEEAKEAKLRILEEHISGQREAPTLRFDPVETLQLPFKPRPRGRFYPSVKKIMADLEGSDTTESQTAQMKDALEMLKKVPMKSIKFKEDVRPAYVGTVSGLPAGVQSLARLAKNPTSRKILPLNYDYDSEAEWVDEEGEDVDDLDDEEEELDGDEDMDDFLDDSEDVGPSRMVFSGGMEPEATGPCWEDRTRKTTEPKLYKYRLEFILEPLEHHHSIDPFSTAYWSSPKSKTSTSPSAPRTTTAPGTAQEARAPAPAPADAFQALNPAASATEKGTKKPVQPLPPDMQEKLKEVHRENRALSKAGVIEVFAANNPGYPKARIRATFEVVFEMTGKQRFKIKGE</sequence>
<feature type="region of interest" description="Disordered" evidence="7">
    <location>
        <begin position="472"/>
        <end position="539"/>
    </location>
</feature>
<reference evidence="10 11" key="1">
    <citation type="journal article" date="2024" name="Commun. Biol.">
        <title>Comparative genomic analysis of thermophilic fungi reveals convergent evolutionary adaptations and gene losses.</title>
        <authorList>
            <person name="Steindorff A.S."/>
            <person name="Aguilar-Pontes M.V."/>
            <person name="Robinson A.J."/>
            <person name="Andreopoulos B."/>
            <person name="LaButti K."/>
            <person name="Kuo A."/>
            <person name="Mondo S."/>
            <person name="Riley R."/>
            <person name="Otillar R."/>
            <person name="Haridas S."/>
            <person name="Lipzen A."/>
            <person name="Grimwood J."/>
            <person name="Schmutz J."/>
            <person name="Clum A."/>
            <person name="Reid I.D."/>
            <person name="Moisan M.C."/>
            <person name="Butler G."/>
            <person name="Nguyen T.T.M."/>
            <person name="Dewar K."/>
            <person name="Conant G."/>
            <person name="Drula E."/>
            <person name="Henrissat B."/>
            <person name="Hansel C."/>
            <person name="Singer S."/>
            <person name="Hutchinson M.I."/>
            <person name="de Vries R.P."/>
            <person name="Natvig D.O."/>
            <person name="Powell A.J."/>
            <person name="Tsang A."/>
            <person name="Grigoriev I.V."/>
        </authorList>
    </citation>
    <scope>NUCLEOTIDE SEQUENCE [LARGE SCALE GENOMIC DNA]</scope>
    <source>
        <strain evidence="10 11">CBS 620.91</strain>
    </source>
</reference>
<feature type="compositionally biased region" description="Basic and acidic residues" evidence="7">
    <location>
        <begin position="33"/>
        <end position="47"/>
    </location>
</feature>
<evidence type="ECO:0000313" key="11">
    <source>
        <dbReference type="Proteomes" id="UP001583172"/>
    </source>
</evidence>
<comment type="caution">
    <text evidence="10">The sequence shown here is derived from an EMBL/GenBank/DDBJ whole genome shotgun (WGS) entry which is preliminary data.</text>
</comment>
<evidence type="ECO:0000256" key="7">
    <source>
        <dbReference type="SAM" id="MobiDB-lite"/>
    </source>
</evidence>
<evidence type="ECO:0000259" key="9">
    <source>
        <dbReference type="Pfam" id="PF12253"/>
    </source>
</evidence>
<evidence type="ECO:0000256" key="3">
    <source>
        <dbReference type="ARBA" id="ARBA00022763"/>
    </source>
</evidence>
<evidence type="ECO:0000256" key="2">
    <source>
        <dbReference type="ARBA" id="ARBA00022705"/>
    </source>
</evidence>
<comment type="subcellular location">
    <subcellularLocation>
        <location evidence="1">Nucleus</location>
    </subcellularLocation>
</comment>
<feature type="compositionally biased region" description="Polar residues" evidence="7">
    <location>
        <begin position="86"/>
        <end position="100"/>
    </location>
</feature>
<dbReference type="PANTHER" id="PTHR15272:SF0">
    <property type="entry name" value="CHROMATIN ASSEMBLY FACTOR 1 SUBUNIT A"/>
    <property type="match status" value="1"/>
</dbReference>
<dbReference type="Pfam" id="PF11600">
    <property type="entry name" value="CAF1A_acidic"/>
    <property type="match status" value="1"/>
</dbReference>
<evidence type="ECO:0008006" key="12">
    <source>
        <dbReference type="Google" id="ProtNLM"/>
    </source>
</evidence>
<gene>
    <name evidence="10" type="ORF">VTJ49DRAFT_7065</name>
</gene>
<proteinExistence type="predicted"/>
<feature type="compositionally biased region" description="Basic and acidic residues" evidence="7">
    <location>
        <begin position="203"/>
        <end position="216"/>
    </location>
</feature>
<keyword evidence="4" id="KW-0143">Chaperone</keyword>
<keyword evidence="5" id="KW-0234">DNA repair</keyword>
<evidence type="ECO:0000256" key="4">
    <source>
        <dbReference type="ARBA" id="ARBA00023186"/>
    </source>
</evidence>
<dbReference type="Pfam" id="PF12253">
    <property type="entry name" value="CAF1A_dimeriz"/>
    <property type="match status" value="1"/>
</dbReference>
<dbReference type="Proteomes" id="UP001583172">
    <property type="component" value="Unassembled WGS sequence"/>
</dbReference>
<evidence type="ECO:0000256" key="1">
    <source>
        <dbReference type="ARBA" id="ARBA00004123"/>
    </source>
</evidence>
<dbReference type="EMBL" id="JAZGSY010000075">
    <property type="protein sequence ID" value="KAL1841450.1"/>
    <property type="molecule type" value="Genomic_DNA"/>
</dbReference>
<feature type="domain" description="Chromatin assembly factor 1 subunit A dimerization" evidence="9">
    <location>
        <begin position="332"/>
        <end position="406"/>
    </location>
</feature>
<feature type="region of interest" description="Disordered" evidence="7">
    <location>
        <begin position="24"/>
        <end position="223"/>
    </location>
</feature>
<feature type="compositionally biased region" description="Low complexity" evidence="7">
    <location>
        <begin position="59"/>
        <end position="85"/>
    </location>
</feature>
<dbReference type="PANTHER" id="PTHR15272">
    <property type="entry name" value="CHROMATIN ASSEMBLY FACTOR 1 SUBUNIT A CAF-1 SUBUNIT A"/>
    <property type="match status" value="1"/>
</dbReference>
<feature type="compositionally biased region" description="Basic and acidic residues" evidence="7">
    <location>
        <begin position="111"/>
        <end position="186"/>
    </location>
</feature>
<keyword evidence="2" id="KW-0235">DNA replication</keyword>
<evidence type="ECO:0000256" key="5">
    <source>
        <dbReference type="ARBA" id="ARBA00023204"/>
    </source>
</evidence>
<accession>A0ABR3VJ96</accession>
<evidence type="ECO:0000313" key="10">
    <source>
        <dbReference type="EMBL" id="KAL1841450.1"/>
    </source>
</evidence>
<feature type="compositionally biased region" description="Low complexity" evidence="7">
    <location>
        <begin position="476"/>
        <end position="514"/>
    </location>
</feature>
<feature type="region of interest" description="Disordered" evidence="7">
    <location>
        <begin position="381"/>
        <end position="415"/>
    </location>
</feature>
<protein>
    <recommendedName>
        <fullName evidence="12">Chromatin assembly factor 1 subunit A</fullName>
    </recommendedName>
</protein>
<evidence type="ECO:0000256" key="6">
    <source>
        <dbReference type="ARBA" id="ARBA00023242"/>
    </source>
</evidence>
<dbReference type="InterPro" id="IPR022043">
    <property type="entry name" value="CAF1A_DD"/>
</dbReference>
<dbReference type="InterPro" id="IPR021644">
    <property type="entry name" value="CAF-1_p150_acidic"/>
</dbReference>
<organism evidence="10 11">
    <name type="scientific">Humicola insolens</name>
    <name type="common">Soft-rot fungus</name>
    <dbReference type="NCBI Taxonomy" id="85995"/>
    <lineage>
        <taxon>Eukaryota</taxon>
        <taxon>Fungi</taxon>
        <taxon>Dikarya</taxon>
        <taxon>Ascomycota</taxon>
        <taxon>Pezizomycotina</taxon>
        <taxon>Sordariomycetes</taxon>
        <taxon>Sordariomycetidae</taxon>
        <taxon>Sordariales</taxon>
        <taxon>Chaetomiaceae</taxon>
        <taxon>Mycothermus</taxon>
    </lineage>
</organism>